<proteinExistence type="predicted"/>
<gene>
    <name evidence="1" type="ORF">CPT_Ponderosa_045</name>
</gene>
<accession>A0A5B9NB94</accession>
<evidence type="ECO:0000313" key="2">
    <source>
        <dbReference type="Proteomes" id="UP000325277"/>
    </source>
</evidence>
<protein>
    <submittedName>
        <fullName evidence="1">Tail fiber</fullName>
    </submittedName>
</protein>
<reference evidence="2" key="1">
    <citation type="submission" date="2019-05" db="EMBL/GenBank/DDBJ databases">
        <title>The Complete Genome of Stenotrophomonas maltophilia Podophage Ponderosa.</title>
        <authorList>
            <person name="Marquez A."/>
            <person name="Newkirk H."/>
            <person name="Moreland R."/>
            <person name="Gonzalez C."/>
            <person name="Liu M."/>
            <person name="Ramsey J."/>
        </authorList>
    </citation>
    <scope>NUCLEOTIDE SEQUENCE [LARGE SCALE GENOMIC DNA]</scope>
</reference>
<sequence length="400" mass="44635">MHFRLFNKPAAFDIESGKARMWIDGVYEDYVAGEPYEGRVQIHGSVGLMKVEVLDSNLPPGASVFIDQITKEVVVKWLKYSPPVNEVRGVPNGSFETQDFWELVGPGTPAHIESGWSPDGKGNLTYRDNKGEYKVRGAWAPVSSNTRQIEIRGKVEHGKSSKGNAACAVGLAWYDNDRQLVREDIGSFVTNGGKGRWYDTMGVYSANNPAIRFVRPMVVFNRKKQNHPIHAGQITWDHVYEDGYLEDETKFVEVRVTDSTFNVAVHRGIIEENNIWLTSALYPTMVVEGLDVSQGLVGVTTGAAKNGNPIDNMTPSVGIRSVVFKNNVNEVNYSGDNLTPSIDIKRVYFKTNVVEVPYGVDRMSVEPRVKSVVFWRNAVNTDMKIDNFTPSIAIKKVTLK</sequence>
<evidence type="ECO:0000313" key="1">
    <source>
        <dbReference type="EMBL" id="QEG09762.1"/>
    </source>
</evidence>
<dbReference type="EMBL" id="MK903280">
    <property type="protein sequence ID" value="QEG09762.1"/>
    <property type="molecule type" value="Genomic_DNA"/>
</dbReference>
<organism evidence="1 2">
    <name type="scientific">Stenotrophomonas phage Ponderosa</name>
    <dbReference type="NCBI Taxonomy" id="2591103"/>
    <lineage>
        <taxon>Viruses</taxon>
        <taxon>Duplodnaviria</taxon>
        <taxon>Heunggongvirae</taxon>
        <taxon>Uroviricota</taxon>
        <taxon>Caudoviricetes</taxon>
        <taxon>Autographivirales</taxon>
        <taxon>Autonotataviridae</taxon>
        <taxon>Gujervirinae</taxon>
        <taxon>Ponderosavirus</taxon>
        <taxon>Ponderosavirus ponderosa</taxon>
    </lineage>
</organism>
<keyword evidence="2" id="KW-1185">Reference proteome</keyword>
<dbReference type="Proteomes" id="UP000325277">
    <property type="component" value="Segment"/>
</dbReference>
<name>A0A5B9NB94_9CAUD</name>